<dbReference type="AlphaFoldDB" id="A0A0V0U0D2"/>
<dbReference type="InterPro" id="IPR043159">
    <property type="entry name" value="Lectin_gal-bd_sf"/>
</dbReference>
<proteinExistence type="predicted"/>
<dbReference type="STRING" id="144512.A0A0V0U0D2"/>
<dbReference type="OrthoDB" id="5970528at2759"/>
<dbReference type="CDD" id="cd22828">
    <property type="entry name" value="Gal_Rha_Lectin_EVA1_EVA1C_rpt1"/>
    <property type="match status" value="1"/>
</dbReference>
<dbReference type="Proteomes" id="UP000055048">
    <property type="component" value="Unassembled WGS sequence"/>
</dbReference>
<evidence type="ECO:0000256" key="2">
    <source>
        <dbReference type="SAM" id="Phobius"/>
    </source>
</evidence>
<dbReference type="PANTHER" id="PTHR46780">
    <property type="entry name" value="PROTEIN EVA-1"/>
    <property type="match status" value="1"/>
</dbReference>
<comment type="caution">
    <text evidence="3">The sequence shown here is derived from an EMBL/GenBank/DDBJ whole genome shotgun (WGS) entry which is preliminary data.</text>
</comment>
<feature type="transmembrane region" description="Helical" evidence="2">
    <location>
        <begin position="491"/>
        <end position="513"/>
    </location>
</feature>
<dbReference type="Gene3D" id="2.60.120.740">
    <property type="match status" value="2"/>
</dbReference>
<protein>
    <submittedName>
        <fullName evidence="3">Protein eva-1</fullName>
    </submittedName>
</protein>
<keyword evidence="4" id="KW-1185">Reference proteome</keyword>
<keyword evidence="2" id="KW-1133">Transmembrane helix</keyword>
<evidence type="ECO:0000313" key="3">
    <source>
        <dbReference type="EMBL" id="KRX44359.1"/>
    </source>
</evidence>
<dbReference type="CDD" id="cd22829">
    <property type="entry name" value="Gal_Rha_Lectin_EVA1_EVA1C_rpt2"/>
    <property type="match status" value="1"/>
</dbReference>
<organism evidence="3 4">
    <name type="scientific">Trichinella murrelli</name>
    <dbReference type="NCBI Taxonomy" id="144512"/>
    <lineage>
        <taxon>Eukaryota</taxon>
        <taxon>Metazoa</taxon>
        <taxon>Ecdysozoa</taxon>
        <taxon>Nematoda</taxon>
        <taxon>Enoplea</taxon>
        <taxon>Dorylaimia</taxon>
        <taxon>Trichinellida</taxon>
        <taxon>Trichinellidae</taxon>
        <taxon>Trichinella</taxon>
    </lineage>
</organism>
<evidence type="ECO:0000256" key="1">
    <source>
        <dbReference type="SAM" id="MobiDB-lite"/>
    </source>
</evidence>
<reference evidence="3 4" key="1">
    <citation type="submission" date="2015-01" db="EMBL/GenBank/DDBJ databases">
        <title>Evolution of Trichinella species and genotypes.</title>
        <authorList>
            <person name="Korhonen P.K."/>
            <person name="Edoardo P."/>
            <person name="Giuseppe L.R."/>
            <person name="Gasser R.B."/>
        </authorList>
    </citation>
    <scope>NUCLEOTIDE SEQUENCE [LARGE SCALE GENOMIC DNA]</scope>
    <source>
        <strain evidence="3">ISS417</strain>
    </source>
</reference>
<dbReference type="EMBL" id="JYDJ01000098">
    <property type="protein sequence ID" value="KRX44359.1"/>
    <property type="molecule type" value="Genomic_DNA"/>
</dbReference>
<name>A0A0V0U0D2_9BILA</name>
<sequence length="591" mass="67264">MVFNLNAKHCTGALQFIKDELFVNIPVKPTRWQCKSLSCDGVRLHANASANCCFIYSHNYGINYHLIQNAYNFAEQEMSPIVSQYFPFLLLLLIHLCDCVDFSDSHDYVQFSIEKYGFNYKSLRLREKSFCEEEKMVLKCPPHTQISLDKVFFGHSSETFQICRHLLNKAPKQENTFSQLQQQNRRIKRKFENKLNPPLISKYCLAVDAYSKLVEICQNKRRCLIKQSSYLHNLSNCTRDITKHLHVAYRCRPSQFNGEFYCENEEMKITCQQKHRIAVYAAVYGSVPPHGSGNCQKTARDIYFDCSTDVLPIVAEQCHAKKECQLTVKRSLFLSRLHFPICPETLNRQLVVTFICVDEIVFTDATLEAANVIAVGMNEYVKDDHQLSVVKGLSPMNDEQQQISQTSTENESLLSNSPVKFDQNWYSKTFTPTVFSQLTESSVALITDNNNLTATAISTLSPSTPNLLGLWKCFQMTWIYVIYHKKQTATLLLAACGFGILVVVVVTVCSYLCDRCKNAKKSTSAIQPPPLNGPGTSHFRRSVADDDEDDHHPADLLFQHYISSGRSSAVPFVHFADDDNKSLPAVMKSLY</sequence>
<evidence type="ECO:0000313" key="4">
    <source>
        <dbReference type="Proteomes" id="UP000055048"/>
    </source>
</evidence>
<gene>
    <name evidence="3" type="primary">eva-1</name>
    <name evidence="3" type="ORF">T05_13484</name>
</gene>
<keyword evidence="2" id="KW-0812">Transmembrane</keyword>
<keyword evidence="2" id="KW-0472">Membrane</keyword>
<accession>A0A0V0U0D2</accession>
<feature type="region of interest" description="Disordered" evidence="1">
    <location>
        <begin position="522"/>
        <end position="549"/>
    </location>
</feature>